<comment type="similarity">
    <text evidence="1">Belongs to the AB hydrolase superfamily.</text>
</comment>
<sequence>MILARNNVNVYGNGKRHMIFAHGFGCDQTMWRFVAPAFAKDYRIVLFDYVGSGKSDTNAYDIDKYCTLSGYVQDLLDVCEELEVKDAIFVGHSVSGMIGLLASIREPDRFGKMIMIGPSPCYLNDPPDYFGGFEKADLLGLLDLMNRNDGGWARFLAPLVMNNPNRPHLSTELEKSFCSSDPDITRRFAIATFFSDHRDVLPDVTVPSLILQCTDDAITPLTVGTYLCSHLANSELVVMQATGHCPHVSHPEETVRKINEYLAETDVRPLAKGVS</sequence>
<dbReference type="GO" id="GO:0016787">
    <property type="term" value="F:hydrolase activity"/>
    <property type="evidence" value="ECO:0007669"/>
    <property type="project" value="UniProtKB-KW"/>
</dbReference>
<accession>A0A3G3K1F3</accession>
<evidence type="ECO:0000259" key="2">
    <source>
        <dbReference type="Pfam" id="PF12697"/>
    </source>
</evidence>
<dbReference type="KEGG" id="coh:EAV92_18240"/>
<dbReference type="RefSeq" id="WP_123042417.1">
    <property type="nucleotide sequence ID" value="NZ_CP033433.1"/>
</dbReference>
<dbReference type="Proteomes" id="UP000269097">
    <property type="component" value="Chromosome"/>
</dbReference>
<dbReference type="Gene3D" id="3.40.50.1820">
    <property type="entry name" value="alpha/beta hydrolase"/>
    <property type="match status" value="1"/>
</dbReference>
<reference evidence="3 4" key="1">
    <citation type="submission" date="2018-10" db="EMBL/GenBank/DDBJ databases">
        <title>Genome Sequence of Cohnella sp.</title>
        <authorList>
            <person name="Srinivasan S."/>
            <person name="Kim M.K."/>
        </authorList>
    </citation>
    <scope>NUCLEOTIDE SEQUENCE [LARGE SCALE GENOMIC DNA]</scope>
    <source>
        <strain evidence="3 4">18JY8-7</strain>
    </source>
</reference>
<evidence type="ECO:0000313" key="4">
    <source>
        <dbReference type="Proteomes" id="UP000269097"/>
    </source>
</evidence>
<keyword evidence="4" id="KW-1185">Reference proteome</keyword>
<protein>
    <submittedName>
        <fullName evidence="3">Alpha/beta hydrolase</fullName>
    </submittedName>
</protein>
<dbReference type="Pfam" id="PF12697">
    <property type="entry name" value="Abhydrolase_6"/>
    <property type="match status" value="1"/>
</dbReference>
<feature type="domain" description="AB hydrolase-1" evidence="2">
    <location>
        <begin position="19"/>
        <end position="256"/>
    </location>
</feature>
<dbReference type="InterPro" id="IPR000073">
    <property type="entry name" value="AB_hydrolase_1"/>
</dbReference>
<evidence type="ECO:0000313" key="3">
    <source>
        <dbReference type="EMBL" id="AYQ74336.1"/>
    </source>
</evidence>
<gene>
    <name evidence="3" type="ORF">EAV92_18240</name>
</gene>
<dbReference type="InterPro" id="IPR029058">
    <property type="entry name" value="AB_hydrolase_fold"/>
</dbReference>
<dbReference type="PANTHER" id="PTHR43039">
    <property type="entry name" value="ESTERASE-RELATED"/>
    <property type="match status" value="1"/>
</dbReference>
<dbReference type="PRINTS" id="PR00111">
    <property type="entry name" value="ABHYDROLASE"/>
</dbReference>
<dbReference type="AlphaFoldDB" id="A0A3G3K1F3"/>
<proteinExistence type="inferred from homology"/>
<evidence type="ECO:0000256" key="1">
    <source>
        <dbReference type="ARBA" id="ARBA00008645"/>
    </source>
</evidence>
<organism evidence="3 4">
    <name type="scientific">Cohnella candidum</name>
    <dbReference type="NCBI Taxonomy" id="2674991"/>
    <lineage>
        <taxon>Bacteria</taxon>
        <taxon>Bacillati</taxon>
        <taxon>Bacillota</taxon>
        <taxon>Bacilli</taxon>
        <taxon>Bacillales</taxon>
        <taxon>Paenibacillaceae</taxon>
        <taxon>Cohnella</taxon>
    </lineage>
</organism>
<dbReference type="SUPFAM" id="SSF53474">
    <property type="entry name" value="alpha/beta-Hydrolases"/>
    <property type="match status" value="1"/>
</dbReference>
<keyword evidence="3" id="KW-0378">Hydrolase</keyword>
<dbReference type="EMBL" id="CP033433">
    <property type="protein sequence ID" value="AYQ74336.1"/>
    <property type="molecule type" value="Genomic_DNA"/>
</dbReference>
<name>A0A3G3K1F3_9BACL</name>